<dbReference type="SUPFAM" id="SSF50494">
    <property type="entry name" value="Trypsin-like serine proteases"/>
    <property type="match status" value="2"/>
</dbReference>
<keyword evidence="7" id="KW-0865">Zymogen</keyword>
<protein>
    <submittedName>
        <fullName evidence="17">Uncharacterized protein LOC111603266</fullName>
    </submittedName>
</protein>
<evidence type="ECO:0000313" key="16">
    <source>
        <dbReference type="Proteomes" id="UP000504633"/>
    </source>
</evidence>
<dbReference type="PANTHER" id="PTHR24256">
    <property type="entry name" value="TRYPTASE-RELATED"/>
    <property type="match status" value="1"/>
</dbReference>
<evidence type="ECO:0000259" key="15">
    <source>
        <dbReference type="PROSITE" id="PS51888"/>
    </source>
</evidence>
<reference evidence="17" key="1">
    <citation type="submission" date="2025-08" db="UniProtKB">
        <authorList>
            <consortium name="RefSeq"/>
        </authorList>
    </citation>
    <scope>IDENTIFICATION</scope>
    <source>
        <strain evidence="17">15085-1641.00</strain>
        <tissue evidence="17">Whole body</tissue>
    </source>
</reference>
<keyword evidence="16" id="KW-1185">Reference proteome</keyword>
<dbReference type="InterPro" id="IPR001314">
    <property type="entry name" value="Peptidase_S1A"/>
</dbReference>
<accession>A0A6J1MBB7</accession>
<evidence type="ECO:0000256" key="1">
    <source>
        <dbReference type="ARBA" id="ARBA00022670"/>
    </source>
</evidence>
<dbReference type="GO" id="GO:0004252">
    <property type="term" value="F:serine-type endopeptidase activity"/>
    <property type="evidence" value="ECO:0007669"/>
    <property type="project" value="InterPro"/>
</dbReference>
<feature type="domain" description="Clip" evidence="15">
    <location>
        <begin position="22"/>
        <end position="76"/>
    </location>
</feature>
<evidence type="ECO:0000256" key="9">
    <source>
        <dbReference type="ARBA" id="ARBA00023180"/>
    </source>
</evidence>
<dbReference type="InterPro" id="IPR022700">
    <property type="entry name" value="CLIP"/>
</dbReference>
<keyword evidence="1 11" id="KW-0645">Protease</keyword>
<dbReference type="KEGG" id="dhe:111603266"/>
<dbReference type="PROSITE" id="PS00135">
    <property type="entry name" value="TRYPSIN_SER"/>
    <property type="match status" value="2"/>
</dbReference>
<feature type="chain" id="PRO_5026886819" evidence="13">
    <location>
        <begin position="19"/>
        <end position="889"/>
    </location>
</feature>
<dbReference type="Gene3D" id="2.40.10.10">
    <property type="entry name" value="Trypsin-like serine proteases"/>
    <property type="match status" value="4"/>
</dbReference>
<keyword evidence="6" id="KW-0106">Calcium</keyword>
<dbReference type="InterPro" id="IPR033116">
    <property type="entry name" value="TRYPSIN_SER"/>
</dbReference>
<dbReference type="AlphaFoldDB" id="A0A6J1MBB7"/>
<dbReference type="GO" id="GO:0051604">
    <property type="term" value="P:protein maturation"/>
    <property type="evidence" value="ECO:0007669"/>
    <property type="project" value="UniProtKB-ARBA"/>
</dbReference>
<gene>
    <name evidence="17" type="primary">LOC111603266</name>
</gene>
<dbReference type="Proteomes" id="UP000504633">
    <property type="component" value="Unplaced"/>
</dbReference>
<dbReference type="InterPro" id="IPR009003">
    <property type="entry name" value="Peptidase_S1_PA"/>
</dbReference>
<evidence type="ECO:0000256" key="12">
    <source>
        <dbReference type="SAM" id="MobiDB-lite"/>
    </source>
</evidence>
<keyword evidence="8" id="KW-1015">Disulfide bond</keyword>
<dbReference type="FunFam" id="2.40.10.10:FF:000078">
    <property type="entry name" value="Serine protease H137"/>
    <property type="match status" value="1"/>
</dbReference>
<dbReference type="OrthoDB" id="9981647at2759"/>
<evidence type="ECO:0000256" key="5">
    <source>
        <dbReference type="ARBA" id="ARBA00022825"/>
    </source>
</evidence>
<dbReference type="FunFam" id="3.30.1640.30:FF:000001">
    <property type="entry name" value="Serine protease 7"/>
    <property type="match status" value="1"/>
</dbReference>
<comment type="similarity">
    <text evidence="10">Belongs to the peptidase S1 family. CLIP subfamily.</text>
</comment>
<dbReference type="OMA" id="WNKNIND"/>
<dbReference type="FunFam" id="2.40.10.10:FF:000028">
    <property type="entry name" value="Serine protease easter"/>
    <property type="match status" value="2"/>
</dbReference>
<evidence type="ECO:0000256" key="6">
    <source>
        <dbReference type="ARBA" id="ARBA00022837"/>
    </source>
</evidence>
<dbReference type="PRINTS" id="PR00722">
    <property type="entry name" value="CHYMOTRYPSIN"/>
</dbReference>
<feature type="signal peptide" evidence="13">
    <location>
        <begin position="1"/>
        <end position="18"/>
    </location>
</feature>
<dbReference type="GeneID" id="111603266"/>
<dbReference type="GO" id="GO:0006508">
    <property type="term" value="P:proteolysis"/>
    <property type="evidence" value="ECO:0007669"/>
    <property type="project" value="UniProtKB-KW"/>
</dbReference>
<evidence type="ECO:0000256" key="3">
    <source>
        <dbReference type="ARBA" id="ARBA00022729"/>
    </source>
</evidence>
<sequence>MKLFVLLLCILAADNTKARYARCINPNQRAGLCVQINECQTLYSVLQQSTLSATEKQFIRESSCGIGQDNRPFVCCTGDTGYTRSRRVTPNFADYADFSDLSEGYDFGWNRAPNTPAPTTQLFPSDRRPWSFGEEQSADSSTRGQGRRQPQQVDGSGLLPQPPACGGVTIDNKIYGGEDADLNEFPWMVLLEYRRLAGNGLSTSCAGTLINQRYVLTAAHCLVGRIVREIGPLASARLGEHDTRTAVDCPVGGGACAPATQRLAVEETRVHELYKEKTPNQLHDIGLVRLERNVRYSNNIQPACLPSVVAPETKRAGQQYTVVGYGRTLQTARSPIKQKLAVSFVEPAQCKRKFSERKISIMPTQMCAGGKYAQDSCDGDSGGPLLRFRDNAWVLEGIVSFGYKCGLKDWPGVYTSVAAYDIWIKQNVRAYLALFGLGLGRSLMYPYPNNGALWVASALLALALRFTAVEAELQPQPAQQACDIPNETKRGVCVQVSQCAAYLQVRNVTNLSSERVNFLKKVQCDMETTANATAATTPTAAENITEAATATVAAAAADDAAYKSLVCCPANGQDYLYPVIQFTKFEHRRFLDVTARFKRKKLKRRIQTVEPSTGFNLLNECGKQVTNRIYGGEIAELDEYPWLALLVYHSNDYGCSGALIDDRHVLTAAHCVQGEGVRERRGLKHVRLGEFNVKTEPDCIEEPNYLSCADAALDIAYEHIHVHPEYKEYSSHKYNDIAIIRLKHPVSFTHFIMPICLPNKTVQTPLTEGQMFSVSGWGRTDLFNKYFINTHSPVKLKLRIPYVSSENCSKMLDLYGVRLGPKQLCAGGEKAKDTCAGDSGGPLMFFDRQHSRWVAYGIVSYGFTQCGSGPGVYTSVLSYINWIESIIKT</sequence>
<dbReference type="InterPro" id="IPR001254">
    <property type="entry name" value="Trypsin_dom"/>
</dbReference>
<evidence type="ECO:0000256" key="4">
    <source>
        <dbReference type="ARBA" id="ARBA00022801"/>
    </source>
</evidence>
<dbReference type="PROSITE" id="PS51888">
    <property type="entry name" value="CLIP"/>
    <property type="match status" value="1"/>
</dbReference>
<proteinExistence type="inferred from homology"/>
<dbReference type="CDD" id="cd00190">
    <property type="entry name" value="Tryp_SPc"/>
    <property type="match status" value="2"/>
</dbReference>
<keyword evidence="3 13" id="KW-0732">Signal</keyword>
<feature type="region of interest" description="Disordered" evidence="12">
    <location>
        <begin position="109"/>
        <end position="163"/>
    </location>
</feature>
<dbReference type="SMART" id="SM00680">
    <property type="entry name" value="CLIP"/>
    <property type="match status" value="2"/>
</dbReference>
<dbReference type="PROSITE" id="PS50240">
    <property type="entry name" value="TRYPSIN_DOM"/>
    <property type="match status" value="2"/>
</dbReference>
<dbReference type="FunFam" id="2.40.10.10:FF:000084">
    <property type="entry name" value="Serine protease easter"/>
    <property type="match status" value="1"/>
</dbReference>
<name>A0A6J1MBB7_DROHY</name>
<evidence type="ECO:0000256" key="7">
    <source>
        <dbReference type="ARBA" id="ARBA00023145"/>
    </source>
</evidence>
<feature type="domain" description="Peptidase S1" evidence="14">
    <location>
        <begin position="174"/>
        <end position="429"/>
    </location>
</feature>
<dbReference type="GO" id="GO:0035008">
    <property type="term" value="P:positive regulation of melanization defense response"/>
    <property type="evidence" value="ECO:0007669"/>
    <property type="project" value="UniProtKB-ARBA"/>
</dbReference>
<dbReference type="RefSeq" id="XP_023176545.2">
    <property type="nucleotide sequence ID" value="XM_023320777.2"/>
</dbReference>
<feature type="domain" description="Peptidase S1" evidence="14">
    <location>
        <begin position="629"/>
        <end position="888"/>
    </location>
</feature>
<evidence type="ECO:0000256" key="2">
    <source>
        <dbReference type="ARBA" id="ARBA00022723"/>
    </source>
</evidence>
<dbReference type="SMART" id="SM00020">
    <property type="entry name" value="Tryp_SPc"/>
    <property type="match status" value="2"/>
</dbReference>
<evidence type="ECO:0000313" key="17">
    <source>
        <dbReference type="RefSeq" id="XP_023176545.2"/>
    </source>
</evidence>
<dbReference type="InterPro" id="IPR018114">
    <property type="entry name" value="TRYPSIN_HIS"/>
</dbReference>
<organism evidence="16 17">
    <name type="scientific">Drosophila hydei</name>
    <name type="common">Fruit fly</name>
    <dbReference type="NCBI Taxonomy" id="7224"/>
    <lineage>
        <taxon>Eukaryota</taxon>
        <taxon>Metazoa</taxon>
        <taxon>Ecdysozoa</taxon>
        <taxon>Arthropoda</taxon>
        <taxon>Hexapoda</taxon>
        <taxon>Insecta</taxon>
        <taxon>Pterygota</taxon>
        <taxon>Neoptera</taxon>
        <taxon>Endopterygota</taxon>
        <taxon>Diptera</taxon>
        <taxon>Brachycera</taxon>
        <taxon>Muscomorpha</taxon>
        <taxon>Ephydroidea</taxon>
        <taxon>Drosophilidae</taxon>
        <taxon>Drosophila</taxon>
    </lineage>
</organism>
<evidence type="ECO:0000256" key="11">
    <source>
        <dbReference type="RuleBase" id="RU363034"/>
    </source>
</evidence>
<keyword evidence="5 11" id="KW-0720">Serine protease</keyword>
<evidence type="ECO:0000256" key="10">
    <source>
        <dbReference type="ARBA" id="ARBA00024195"/>
    </source>
</evidence>
<dbReference type="Pfam" id="PF00089">
    <property type="entry name" value="Trypsin"/>
    <property type="match status" value="2"/>
</dbReference>
<dbReference type="InterPro" id="IPR051487">
    <property type="entry name" value="Ser/Thr_Proteases_Immune/Dev"/>
</dbReference>
<dbReference type="Gene3D" id="3.30.1640.30">
    <property type="match status" value="2"/>
</dbReference>
<evidence type="ECO:0000256" key="13">
    <source>
        <dbReference type="SAM" id="SignalP"/>
    </source>
</evidence>
<keyword evidence="9" id="KW-0325">Glycoprotein</keyword>
<feature type="compositionally biased region" description="Polar residues" evidence="12">
    <location>
        <begin position="138"/>
        <end position="154"/>
    </location>
</feature>
<dbReference type="GO" id="GO:0046872">
    <property type="term" value="F:metal ion binding"/>
    <property type="evidence" value="ECO:0007669"/>
    <property type="project" value="UniProtKB-KW"/>
</dbReference>
<evidence type="ECO:0000256" key="8">
    <source>
        <dbReference type="ARBA" id="ARBA00023157"/>
    </source>
</evidence>
<dbReference type="Pfam" id="PF12032">
    <property type="entry name" value="CLIP"/>
    <property type="match status" value="2"/>
</dbReference>
<evidence type="ECO:0000259" key="14">
    <source>
        <dbReference type="PROSITE" id="PS50240"/>
    </source>
</evidence>
<keyword evidence="4 11" id="KW-0378">Hydrolase</keyword>
<dbReference type="PROSITE" id="PS00134">
    <property type="entry name" value="TRYPSIN_HIS"/>
    <property type="match status" value="2"/>
</dbReference>
<dbReference type="InterPro" id="IPR038565">
    <property type="entry name" value="CLIP_sf"/>
</dbReference>
<dbReference type="InterPro" id="IPR043504">
    <property type="entry name" value="Peptidase_S1_PA_chymotrypsin"/>
</dbReference>
<keyword evidence="2" id="KW-0479">Metal-binding</keyword>